<organism evidence="12 13">
    <name type="scientific">Desulfobacca acetoxidans (strain ATCC 700848 / DSM 11109 / ASRB2)</name>
    <dbReference type="NCBI Taxonomy" id="880072"/>
    <lineage>
        <taxon>Bacteria</taxon>
        <taxon>Pseudomonadati</taxon>
        <taxon>Thermodesulfobacteriota</taxon>
        <taxon>Desulfobaccia</taxon>
        <taxon>Desulfobaccales</taxon>
        <taxon>Desulfobaccaceae</taxon>
        <taxon>Desulfobacca</taxon>
    </lineage>
</organism>
<dbReference type="SUPFAM" id="SSF52954">
    <property type="entry name" value="Class II aaRS ABD-related"/>
    <property type="match status" value="1"/>
</dbReference>
<keyword evidence="9" id="KW-0963">Cytoplasm</keyword>
<dbReference type="InterPro" id="IPR015807">
    <property type="entry name" value="His-tRNA-ligase"/>
</dbReference>
<dbReference type="Pfam" id="PF03129">
    <property type="entry name" value="HGTP_anticodon"/>
    <property type="match status" value="1"/>
</dbReference>
<comment type="similarity">
    <text evidence="1 9">Belongs to the class-II aminoacyl-tRNA synthetase family.</text>
</comment>
<evidence type="ECO:0000256" key="5">
    <source>
        <dbReference type="ARBA" id="ARBA00022840"/>
    </source>
</evidence>
<evidence type="ECO:0000256" key="3">
    <source>
        <dbReference type="ARBA" id="ARBA00022598"/>
    </source>
</evidence>
<dbReference type="KEGG" id="dao:Desac_0561"/>
<evidence type="ECO:0000256" key="4">
    <source>
        <dbReference type="ARBA" id="ARBA00022741"/>
    </source>
</evidence>
<dbReference type="GO" id="GO:0004821">
    <property type="term" value="F:histidine-tRNA ligase activity"/>
    <property type="evidence" value="ECO:0007669"/>
    <property type="project" value="UniProtKB-UniRule"/>
</dbReference>
<dbReference type="eggNOG" id="COG0124">
    <property type="taxonomic scope" value="Bacteria"/>
</dbReference>
<dbReference type="GO" id="GO:0006427">
    <property type="term" value="P:histidyl-tRNA aminoacylation"/>
    <property type="evidence" value="ECO:0007669"/>
    <property type="project" value="UniProtKB-UniRule"/>
</dbReference>
<proteinExistence type="inferred from homology"/>
<reference evidence="13" key="2">
    <citation type="submission" date="2011-03" db="EMBL/GenBank/DDBJ databases">
        <title>The complete genome of Desulfobacca acetoxidans DSM 11109.</title>
        <authorList>
            <consortium name="US DOE Joint Genome Institute (JGI-PGF)"/>
            <person name="Lucas S."/>
            <person name="Copeland A."/>
            <person name="Lapidus A."/>
            <person name="Bruce D."/>
            <person name="Goodwin L."/>
            <person name="Pitluck S."/>
            <person name="Peters L."/>
            <person name="Kyrpides N."/>
            <person name="Mavromatis K."/>
            <person name="Ivanova N."/>
            <person name="Ovchinnikova G."/>
            <person name="Teshima H."/>
            <person name="Detter J.C."/>
            <person name="Han C."/>
            <person name="Land M."/>
            <person name="Hauser L."/>
            <person name="Markowitz V."/>
            <person name="Cheng J.-F."/>
            <person name="Hugenholtz P."/>
            <person name="Woyke T."/>
            <person name="Wu D."/>
            <person name="Spring S."/>
            <person name="Schueler E."/>
            <person name="Brambilla E."/>
            <person name="Klenk H.-P."/>
            <person name="Eisen J.A."/>
        </authorList>
    </citation>
    <scope>NUCLEOTIDE SEQUENCE [LARGE SCALE GENOMIC DNA]</scope>
    <source>
        <strain evidence="13">ATCC 700848 / DSM 11109 / ASRB2</strain>
    </source>
</reference>
<dbReference type="NCBIfam" id="TIGR00442">
    <property type="entry name" value="hisS"/>
    <property type="match status" value="1"/>
</dbReference>
<dbReference type="STRING" id="880072.Desac_0561"/>
<dbReference type="InterPro" id="IPR045864">
    <property type="entry name" value="aa-tRNA-synth_II/BPL/LPL"/>
</dbReference>
<dbReference type="Pfam" id="PF13393">
    <property type="entry name" value="tRNA-synt_His"/>
    <property type="match status" value="1"/>
</dbReference>
<dbReference type="InterPro" id="IPR041715">
    <property type="entry name" value="HisRS-like_core"/>
</dbReference>
<keyword evidence="13" id="KW-1185">Reference proteome</keyword>
<dbReference type="InterPro" id="IPR006195">
    <property type="entry name" value="aa-tRNA-synth_II"/>
</dbReference>
<dbReference type="InterPro" id="IPR004516">
    <property type="entry name" value="HisRS/HisZ"/>
</dbReference>
<feature type="domain" description="Aminoacyl-transfer RNA synthetases class-II family profile" evidence="11">
    <location>
        <begin position="1"/>
        <end position="324"/>
    </location>
</feature>
<keyword evidence="5 9" id="KW-0067">ATP-binding</keyword>
<dbReference type="InterPro" id="IPR036621">
    <property type="entry name" value="Anticodon-bd_dom_sf"/>
</dbReference>
<evidence type="ECO:0000256" key="1">
    <source>
        <dbReference type="ARBA" id="ARBA00008226"/>
    </source>
</evidence>
<dbReference type="GO" id="GO:0005737">
    <property type="term" value="C:cytoplasm"/>
    <property type="evidence" value="ECO:0007669"/>
    <property type="project" value="UniProtKB-SubCell"/>
</dbReference>
<dbReference type="EMBL" id="CP002629">
    <property type="protein sequence ID" value="AEB08447.1"/>
    <property type="molecule type" value="Genomic_DNA"/>
</dbReference>
<gene>
    <name evidence="9" type="primary">hisS</name>
    <name evidence="12" type="ordered locus">Desac_0561</name>
</gene>
<evidence type="ECO:0000313" key="13">
    <source>
        <dbReference type="Proteomes" id="UP000000483"/>
    </source>
</evidence>
<comment type="catalytic activity">
    <reaction evidence="8 9">
        <text>tRNA(His) + L-histidine + ATP = L-histidyl-tRNA(His) + AMP + diphosphate + H(+)</text>
        <dbReference type="Rhea" id="RHEA:17313"/>
        <dbReference type="Rhea" id="RHEA-COMP:9665"/>
        <dbReference type="Rhea" id="RHEA-COMP:9689"/>
        <dbReference type="ChEBI" id="CHEBI:15378"/>
        <dbReference type="ChEBI" id="CHEBI:30616"/>
        <dbReference type="ChEBI" id="CHEBI:33019"/>
        <dbReference type="ChEBI" id="CHEBI:57595"/>
        <dbReference type="ChEBI" id="CHEBI:78442"/>
        <dbReference type="ChEBI" id="CHEBI:78527"/>
        <dbReference type="ChEBI" id="CHEBI:456215"/>
        <dbReference type="EC" id="6.1.1.21"/>
    </reaction>
</comment>
<feature type="binding site" evidence="10">
    <location>
        <begin position="80"/>
        <end position="82"/>
    </location>
    <ligand>
        <name>L-histidine</name>
        <dbReference type="ChEBI" id="CHEBI:57595"/>
    </ligand>
</feature>
<dbReference type="CDD" id="cd00773">
    <property type="entry name" value="HisRS-like_core"/>
    <property type="match status" value="1"/>
</dbReference>
<evidence type="ECO:0000313" key="12">
    <source>
        <dbReference type="EMBL" id="AEB08447.1"/>
    </source>
</evidence>
<reference evidence="12 13" key="1">
    <citation type="journal article" date="2011" name="Stand. Genomic Sci.">
        <title>Complete genome sequence of the acetate-degrading sulfate reducer Desulfobacca acetoxidans type strain (ASRB2).</title>
        <authorList>
            <person name="Goker M."/>
            <person name="Teshima H."/>
            <person name="Lapidus A."/>
            <person name="Nolan M."/>
            <person name="Lucas S."/>
            <person name="Hammon N."/>
            <person name="Deshpande S."/>
            <person name="Cheng J.F."/>
            <person name="Tapia R."/>
            <person name="Han C."/>
            <person name="Goodwin L."/>
            <person name="Pitluck S."/>
            <person name="Huntemann M."/>
            <person name="Liolios K."/>
            <person name="Ivanova N."/>
            <person name="Pagani I."/>
            <person name="Mavromatis K."/>
            <person name="Ovchinikova G."/>
            <person name="Pati A."/>
            <person name="Chen A."/>
            <person name="Palaniappan K."/>
            <person name="Land M."/>
            <person name="Hauser L."/>
            <person name="Brambilla E.M."/>
            <person name="Rohde M."/>
            <person name="Spring S."/>
            <person name="Detter J.C."/>
            <person name="Woyke T."/>
            <person name="Bristow J."/>
            <person name="Eisen J.A."/>
            <person name="Markowitz V."/>
            <person name="Hugenholtz P."/>
            <person name="Kyrpides N.C."/>
            <person name="Klenk H.P."/>
        </authorList>
    </citation>
    <scope>NUCLEOTIDE SEQUENCE [LARGE SCALE GENOMIC DNA]</scope>
    <source>
        <strain evidence="13">ATCC 700848 / DSM 11109 / ASRB2</strain>
    </source>
</reference>
<dbReference type="HAMAP" id="MF_00127">
    <property type="entry name" value="His_tRNA_synth"/>
    <property type="match status" value="1"/>
</dbReference>
<comment type="subunit">
    <text evidence="2 9">Homodimer.</text>
</comment>
<dbReference type="InterPro" id="IPR033656">
    <property type="entry name" value="HisRS_anticodon"/>
</dbReference>
<dbReference type="CDD" id="cd00859">
    <property type="entry name" value="HisRS_anticodon"/>
    <property type="match status" value="1"/>
</dbReference>
<dbReference type="InterPro" id="IPR004154">
    <property type="entry name" value="Anticodon-bd"/>
</dbReference>
<feature type="binding site" evidence="10">
    <location>
        <position position="129"/>
    </location>
    <ligand>
        <name>L-histidine</name>
        <dbReference type="ChEBI" id="CHEBI:57595"/>
    </ligand>
</feature>
<dbReference type="GO" id="GO:0005524">
    <property type="term" value="F:ATP binding"/>
    <property type="evidence" value="ECO:0007669"/>
    <property type="project" value="UniProtKB-UniRule"/>
</dbReference>
<dbReference type="Proteomes" id="UP000000483">
    <property type="component" value="Chromosome"/>
</dbReference>
<sequence>MIKAVRGMKDLLPPETARWHYLETVARAVFVSYGFQEIRLPLLERTELFSRSIGASTDIVEKEMYTFLDRRGESMTLRPEATASVVRAFIENRLDQGAEVKKYFTMGPMFRYERPQKGRYRQFHQINCEAIGGEAPELDAELILLLMEIFRRLKVTGLELVVNSLGCPQCRPAYLMELTALFARGLRDLCPDCQRRSAANPLRVFDCKSKTCQELLAQVPTISDKLCDNCQRHEARVLELLDRFQVPYRRNPRLVRGLDYYTRTAFEVVTTQLGAQDAVAGGGRYNGLIKDLGGPDLPAIGFAIGQERLATLLSQQDADLLQQPLLFVAVLGEAARDRAFELVQALRHQGYVADLDFTNRSLKAQMTMANRRGAAWVLILGDQELADGRAPLKDMRRGEQHLVSLDTLPQILADLQPELKGV</sequence>
<name>F2NG34_DESAR</name>
<feature type="binding site" evidence="10">
    <location>
        <position position="125"/>
    </location>
    <ligand>
        <name>L-histidine</name>
        <dbReference type="ChEBI" id="CHEBI:57595"/>
    </ligand>
</feature>
<protein>
    <recommendedName>
        <fullName evidence="9">Histidine--tRNA ligase</fullName>
        <ecNumber evidence="9">6.1.1.21</ecNumber>
    </recommendedName>
    <alternativeName>
        <fullName evidence="9">Histidyl-tRNA synthetase</fullName>
        <shortName evidence="9">HisRS</shortName>
    </alternativeName>
</protein>
<dbReference type="PANTHER" id="PTHR43707">
    <property type="entry name" value="HISTIDYL-TRNA SYNTHETASE"/>
    <property type="match status" value="1"/>
</dbReference>
<evidence type="ECO:0000256" key="6">
    <source>
        <dbReference type="ARBA" id="ARBA00022917"/>
    </source>
</evidence>
<feature type="binding site" evidence="10">
    <location>
        <position position="256"/>
    </location>
    <ligand>
        <name>L-histidine</name>
        <dbReference type="ChEBI" id="CHEBI:57595"/>
    </ligand>
</feature>
<dbReference type="OrthoDB" id="9800814at2"/>
<keyword evidence="3 9" id="KW-0436">Ligase</keyword>
<dbReference type="PIRSF" id="PIRSF001549">
    <property type="entry name" value="His-tRNA_synth"/>
    <property type="match status" value="1"/>
</dbReference>
<dbReference type="Gene3D" id="3.40.50.800">
    <property type="entry name" value="Anticodon-binding domain"/>
    <property type="match status" value="1"/>
</dbReference>
<dbReference type="RefSeq" id="WP_013705560.1">
    <property type="nucleotide sequence ID" value="NC_015388.1"/>
</dbReference>
<accession>F2NG34</accession>
<evidence type="ECO:0000256" key="8">
    <source>
        <dbReference type="ARBA" id="ARBA00047639"/>
    </source>
</evidence>
<comment type="subcellular location">
    <subcellularLocation>
        <location evidence="9">Cytoplasm</location>
    </subcellularLocation>
</comment>
<keyword evidence="6 9" id="KW-0648">Protein biosynthesis</keyword>
<dbReference type="Gene3D" id="3.30.930.10">
    <property type="entry name" value="Bira Bifunctional Protein, Domain 2"/>
    <property type="match status" value="1"/>
</dbReference>
<evidence type="ECO:0000256" key="10">
    <source>
        <dbReference type="PIRSR" id="PIRSR001549-1"/>
    </source>
</evidence>
<feature type="binding site" evidence="10">
    <location>
        <position position="111"/>
    </location>
    <ligand>
        <name>L-histidine</name>
        <dbReference type="ChEBI" id="CHEBI:57595"/>
    </ligand>
</feature>
<dbReference type="HOGENOM" id="CLU_025113_1_1_7"/>
<dbReference type="EC" id="6.1.1.21" evidence="9"/>
<dbReference type="SUPFAM" id="SSF55681">
    <property type="entry name" value="Class II aaRS and biotin synthetases"/>
    <property type="match status" value="1"/>
</dbReference>
<dbReference type="PANTHER" id="PTHR43707:SF1">
    <property type="entry name" value="HISTIDINE--TRNA LIGASE, MITOCHONDRIAL-RELATED"/>
    <property type="match status" value="1"/>
</dbReference>
<dbReference type="PROSITE" id="PS50862">
    <property type="entry name" value="AA_TRNA_LIGASE_II"/>
    <property type="match status" value="1"/>
</dbReference>
<dbReference type="AlphaFoldDB" id="F2NG34"/>
<evidence type="ECO:0000259" key="11">
    <source>
        <dbReference type="PROSITE" id="PS50862"/>
    </source>
</evidence>
<feature type="binding site" evidence="10">
    <location>
        <begin position="260"/>
        <end position="261"/>
    </location>
    <ligand>
        <name>L-histidine</name>
        <dbReference type="ChEBI" id="CHEBI:57595"/>
    </ligand>
</feature>
<keyword evidence="7 9" id="KW-0030">Aminoacyl-tRNA synthetase</keyword>
<evidence type="ECO:0000256" key="9">
    <source>
        <dbReference type="HAMAP-Rule" id="MF_00127"/>
    </source>
</evidence>
<evidence type="ECO:0000256" key="2">
    <source>
        <dbReference type="ARBA" id="ARBA00011738"/>
    </source>
</evidence>
<keyword evidence="4 9" id="KW-0547">Nucleotide-binding</keyword>
<evidence type="ECO:0000256" key="7">
    <source>
        <dbReference type="ARBA" id="ARBA00023146"/>
    </source>
</evidence>